<gene>
    <name evidence="3" type="ORF">UW78_C0006G0049</name>
</gene>
<evidence type="ECO:0000313" key="3">
    <source>
        <dbReference type="EMBL" id="KKT81684.1"/>
    </source>
</evidence>
<dbReference type="InterPro" id="IPR026363">
    <property type="entry name" value="CxxC-x17-CxxC_dom"/>
</dbReference>
<dbReference type="EMBL" id="LCJQ01000006">
    <property type="protein sequence ID" value="KKT81684.1"/>
    <property type="molecule type" value="Genomic_DNA"/>
</dbReference>
<proteinExistence type="predicted"/>
<feature type="compositionally biased region" description="Low complexity" evidence="1">
    <location>
        <begin position="21"/>
        <end position="33"/>
    </location>
</feature>
<feature type="domain" description="CxxC-x17-CxxC" evidence="2">
    <location>
        <begin position="49"/>
        <end position="80"/>
    </location>
</feature>
<dbReference type="AlphaFoldDB" id="A0A0G1NBY5"/>
<evidence type="ECO:0000259" key="2">
    <source>
        <dbReference type="Pfam" id="PF23477"/>
    </source>
</evidence>
<protein>
    <recommendedName>
        <fullName evidence="2">CxxC-x17-CxxC domain-containing protein</fullName>
    </recommendedName>
</protein>
<name>A0A0G1NBY5_9BACT</name>
<evidence type="ECO:0000256" key="1">
    <source>
        <dbReference type="SAM" id="MobiDB-lite"/>
    </source>
</evidence>
<feature type="compositionally biased region" description="Polar residues" evidence="1">
    <location>
        <begin position="34"/>
        <end position="45"/>
    </location>
</feature>
<feature type="compositionally biased region" description="Polar residues" evidence="1">
    <location>
        <begin position="1"/>
        <end position="11"/>
    </location>
</feature>
<sequence length="148" mass="16277">MTKYNKPSSGKSFGEKRSKPSFGGSRSGASSFSKKNWSGSRSSDGPVTLHKATCSECNKVCEVPFRPMSGKPVYCKNCFNPAGGSSRDDRSGDRFQKKEFSPRSSYTPRSENSTDNNGAIMKQLELINTKLEKLARTVESLTKKNSDE</sequence>
<feature type="region of interest" description="Disordered" evidence="1">
    <location>
        <begin position="1"/>
        <end position="49"/>
    </location>
</feature>
<reference evidence="3 4" key="1">
    <citation type="journal article" date="2015" name="Nature">
        <title>rRNA introns, odd ribosomes, and small enigmatic genomes across a large radiation of phyla.</title>
        <authorList>
            <person name="Brown C.T."/>
            <person name="Hug L.A."/>
            <person name="Thomas B.C."/>
            <person name="Sharon I."/>
            <person name="Castelle C.J."/>
            <person name="Singh A."/>
            <person name="Wilkins M.J."/>
            <person name="Williams K.H."/>
            <person name="Banfield J.F."/>
        </authorList>
    </citation>
    <scope>NUCLEOTIDE SEQUENCE [LARGE SCALE GENOMIC DNA]</scope>
</reference>
<dbReference type="NCBIfam" id="TIGR04272">
    <property type="entry name" value="cxxc_cxxc_Mbark"/>
    <property type="match status" value="1"/>
</dbReference>
<feature type="region of interest" description="Disordered" evidence="1">
    <location>
        <begin position="81"/>
        <end position="118"/>
    </location>
</feature>
<dbReference type="Pfam" id="PF23477">
    <property type="entry name" value="zf_Tbcl_2"/>
    <property type="match status" value="1"/>
</dbReference>
<feature type="compositionally biased region" description="Polar residues" evidence="1">
    <location>
        <begin position="102"/>
        <end position="117"/>
    </location>
</feature>
<evidence type="ECO:0000313" key="4">
    <source>
        <dbReference type="Proteomes" id="UP000034595"/>
    </source>
</evidence>
<feature type="compositionally biased region" description="Basic and acidic residues" evidence="1">
    <location>
        <begin position="86"/>
        <end position="101"/>
    </location>
</feature>
<organism evidence="3 4">
    <name type="scientific">Candidatus Azambacteria bacterium GW2011_GWA1_44_9</name>
    <dbReference type="NCBI Taxonomy" id="1618610"/>
    <lineage>
        <taxon>Bacteria</taxon>
        <taxon>Candidatus Azamiibacteriota</taxon>
    </lineage>
</organism>
<dbReference type="Proteomes" id="UP000034595">
    <property type="component" value="Unassembled WGS sequence"/>
</dbReference>
<comment type="caution">
    <text evidence="3">The sequence shown here is derived from an EMBL/GenBank/DDBJ whole genome shotgun (WGS) entry which is preliminary data.</text>
</comment>
<accession>A0A0G1NBY5</accession>